<dbReference type="Pfam" id="PF22400">
    <property type="entry name" value="DUF6980"/>
    <property type="match status" value="1"/>
</dbReference>
<reference evidence="2" key="2">
    <citation type="submission" date="2020-09" db="EMBL/GenBank/DDBJ databases">
        <authorList>
            <person name="Sun Q."/>
            <person name="Kim S."/>
        </authorList>
    </citation>
    <scope>NUCLEOTIDE SEQUENCE</scope>
    <source>
        <strain evidence="2">KCTC 23310</strain>
    </source>
</reference>
<dbReference type="Proteomes" id="UP000638981">
    <property type="component" value="Unassembled WGS sequence"/>
</dbReference>
<accession>A0A918WMU4</accession>
<evidence type="ECO:0000313" key="3">
    <source>
        <dbReference type="Proteomes" id="UP000638981"/>
    </source>
</evidence>
<dbReference type="EMBL" id="BMYJ01000008">
    <property type="protein sequence ID" value="GHC61386.1"/>
    <property type="molecule type" value="Genomic_DNA"/>
</dbReference>
<evidence type="ECO:0000259" key="1">
    <source>
        <dbReference type="Pfam" id="PF22400"/>
    </source>
</evidence>
<gene>
    <name evidence="2" type="ORF">GCM10007315_26750</name>
</gene>
<proteinExistence type="predicted"/>
<comment type="caution">
    <text evidence="2">The sequence shown here is derived from an EMBL/GenBank/DDBJ whole genome shotgun (WGS) entry which is preliminary data.</text>
</comment>
<protein>
    <recommendedName>
        <fullName evidence="1">DUF6980 domain-containing protein</fullName>
    </recommendedName>
</protein>
<organism evidence="2 3">
    <name type="scientific">Neogemmobacter tilapiae</name>
    <dbReference type="NCBI Taxonomy" id="875041"/>
    <lineage>
        <taxon>Bacteria</taxon>
        <taxon>Pseudomonadati</taxon>
        <taxon>Pseudomonadota</taxon>
        <taxon>Alphaproteobacteria</taxon>
        <taxon>Rhodobacterales</taxon>
        <taxon>Paracoccaceae</taxon>
        <taxon>Neogemmobacter</taxon>
    </lineage>
</organism>
<dbReference type="AlphaFoldDB" id="A0A918WMU4"/>
<evidence type="ECO:0000313" key="2">
    <source>
        <dbReference type="EMBL" id="GHC61386.1"/>
    </source>
</evidence>
<dbReference type="InterPro" id="IPR053918">
    <property type="entry name" value="DUF6980"/>
</dbReference>
<feature type="domain" description="DUF6980" evidence="1">
    <location>
        <begin position="8"/>
        <end position="104"/>
    </location>
</feature>
<dbReference type="RefSeq" id="WP_229804786.1">
    <property type="nucleotide sequence ID" value="NZ_BMYJ01000008.1"/>
</dbReference>
<name>A0A918WMU4_9RHOB</name>
<reference evidence="2" key="1">
    <citation type="journal article" date="2014" name="Int. J. Syst. Evol. Microbiol.">
        <title>Complete genome sequence of Corynebacterium casei LMG S-19264T (=DSM 44701T), isolated from a smear-ripened cheese.</title>
        <authorList>
            <consortium name="US DOE Joint Genome Institute (JGI-PGF)"/>
            <person name="Walter F."/>
            <person name="Albersmeier A."/>
            <person name="Kalinowski J."/>
            <person name="Ruckert C."/>
        </authorList>
    </citation>
    <scope>NUCLEOTIDE SEQUENCE</scope>
    <source>
        <strain evidence="2">KCTC 23310</strain>
    </source>
</reference>
<keyword evidence="3" id="KW-1185">Reference proteome</keyword>
<sequence>MSANFTKSHCCEMLRSNVEAACAQHPERWDCPDALVEYDPVTDSYGLMIHDGGRSAITIRFCPWCGKALRDLRDEYFSLLEKTGLGEIPLDERPLKFRSAQWWQERNL</sequence>